<dbReference type="GO" id="GO:0005737">
    <property type="term" value="C:cytoplasm"/>
    <property type="evidence" value="ECO:0007669"/>
    <property type="project" value="TreeGrafter"/>
</dbReference>
<comment type="pathway">
    <text evidence="1 9 11">Cofactor biosynthesis; thiamine diphosphate biosynthesis; thiamine phosphate from 4-amino-2-methyl-5-diphosphomethylpyrimidine and 4-methyl-5-(2-phosphoethyl)-thiazole: step 1/1.</text>
</comment>
<evidence type="ECO:0000313" key="13">
    <source>
        <dbReference type="EMBL" id="TIC85266.1"/>
    </source>
</evidence>
<keyword evidence="14" id="KW-1185">Reference proteome</keyword>
<evidence type="ECO:0000256" key="1">
    <source>
        <dbReference type="ARBA" id="ARBA00005165"/>
    </source>
</evidence>
<comment type="caution">
    <text evidence="13">The sequence shown here is derived from an EMBL/GenBank/DDBJ whole genome shotgun (WGS) entry which is preliminary data.</text>
</comment>
<evidence type="ECO:0000256" key="9">
    <source>
        <dbReference type="HAMAP-Rule" id="MF_00097"/>
    </source>
</evidence>
<evidence type="ECO:0000256" key="3">
    <source>
        <dbReference type="ARBA" id="ARBA00022723"/>
    </source>
</evidence>
<dbReference type="OrthoDB" id="9810880at2"/>
<feature type="binding site" evidence="9">
    <location>
        <position position="167"/>
    </location>
    <ligand>
        <name>2-[(2R,5Z)-2-carboxy-4-methylthiazol-5(2H)-ylidene]ethyl phosphate</name>
        <dbReference type="ChEBI" id="CHEBI:62899"/>
    </ligand>
</feature>
<evidence type="ECO:0000256" key="4">
    <source>
        <dbReference type="ARBA" id="ARBA00022842"/>
    </source>
</evidence>
<comment type="caution">
    <text evidence="9">Lacks conserved residue(s) required for the propagation of feature annotation.</text>
</comment>
<accession>A0A4T0V281</accession>
<organism evidence="13 14">
    <name type="scientific">Crenobacter intestini</name>
    <dbReference type="NCBI Taxonomy" id="2563443"/>
    <lineage>
        <taxon>Bacteria</taxon>
        <taxon>Pseudomonadati</taxon>
        <taxon>Pseudomonadota</taxon>
        <taxon>Betaproteobacteria</taxon>
        <taxon>Neisseriales</taxon>
        <taxon>Neisseriaceae</taxon>
        <taxon>Crenobacter</taxon>
    </lineage>
</organism>
<feature type="binding site" evidence="9">
    <location>
        <position position="110"/>
    </location>
    <ligand>
        <name>4-amino-2-methyl-5-(diphosphooxymethyl)pyrimidine</name>
        <dbReference type="ChEBI" id="CHEBI:57841"/>
    </ligand>
</feature>
<dbReference type="GO" id="GO:0000287">
    <property type="term" value="F:magnesium ion binding"/>
    <property type="evidence" value="ECO:0007669"/>
    <property type="project" value="UniProtKB-UniRule"/>
</dbReference>
<dbReference type="PANTHER" id="PTHR20857:SF15">
    <property type="entry name" value="THIAMINE-PHOSPHATE SYNTHASE"/>
    <property type="match status" value="1"/>
</dbReference>
<dbReference type="AlphaFoldDB" id="A0A4T0V281"/>
<dbReference type="HAMAP" id="MF_00097">
    <property type="entry name" value="TMP_synthase"/>
    <property type="match status" value="1"/>
</dbReference>
<dbReference type="InterPro" id="IPR036206">
    <property type="entry name" value="ThiamineP_synth_sf"/>
</dbReference>
<comment type="cofactor">
    <cofactor evidence="9">
        <name>Mg(2+)</name>
        <dbReference type="ChEBI" id="CHEBI:18420"/>
    </cofactor>
    <text evidence="9">Binds 1 Mg(2+) ion per subunit.</text>
</comment>
<dbReference type="EC" id="2.5.1.3" evidence="9"/>
<protein>
    <recommendedName>
        <fullName evidence="9">Thiamine-phosphate synthase</fullName>
        <shortName evidence="9">TP synthase</shortName>
        <shortName evidence="9">TPS</shortName>
        <ecNumber evidence="9">2.5.1.3</ecNumber>
    </recommendedName>
    <alternativeName>
        <fullName evidence="9">Thiamine-phosphate pyrophosphorylase</fullName>
        <shortName evidence="9">TMP pyrophosphorylase</shortName>
        <shortName evidence="9">TMP-PPase</shortName>
    </alternativeName>
</protein>
<comment type="catalytic activity">
    <reaction evidence="8 9 10">
        <text>2-[(2R,5Z)-2-carboxy-4-methylthiazol-5(2H)-ylidene]ethyl phosphate + 4-amino-2-methyl-5-(diphosphooxymethyl)pyrimidine + 2 H(+) = thiamine phosphate + CO2 + diphosphate</text>
        <dbReference type="Rhea" id="RHEA:47844"/>
        <dbReference type="ChEBI" id="CHEBI:15378"/>
        <dbReference type="ChEBI" id="CHEBI:16526"/>
        <dbReference type="ChEBI" id="CHEBI:33019"/>
        <dbReference type="ChEBI" id="CHEBI:37575"/>
        <dbReference type="ChEBI" id="CHEBI:57841"/>
        <dbReference type="ChEBI" id="CHEBI:62899"/>
        <dbReference type="EC" id="2.5.1.3"/>
    </reaction>
</comment>
<dbReference type="SUPFAM" id="SSF51391">
    <property type="entry name" value="Thiamin phosphate synthase"/>
    <property type="match status" value="1"/>
</dbReference>
<dbReference type="GO" id="GO:0009229">
    <property type="term" value="P:thiamine diphosphate biosynthetic process"/>
    <property type="evidence" value="ECO:0007669"/>
    <property type="project" value="UniProtKB-UniRule"/>
</dbReference>
<keyword evidence="3 9" id="KW-0479">Metal-binding</keyword>
<keyword evidence="5 9" id="KW-0784">Thiamine biosynthesis</keyword>
<feature type="binding site" evidence="9">
    <location>
        <position position="91"/>
    </location>
    <ligand>
        <name>Mg(2+)</name>
        <dbReference type="ChEBI" id="CHEBI:18420"/>
    </ligand>
</feature>
<evidence type="ECO:0000256" key="7">
    <source>
        <dbReference type="ARBA" id="ARBA00047851"/>
    </source>
</evidence>
<dbReference type="EMBL" id="STGJ01000003">
    <property type="protein sequence ID" value="TIC85266.1"/>
    <property type="molecule type" value="Genomic_DNA"/>
</dbReference>
<evidence type="ECO:0000256" key="2">
    <source>
        <dbReference type="ARBA" id="ARBA00022679"/>
    </source>
</evidence>
<evidence type="ECO:0000256" key="5">
    <source>
        <dbReference type="ARBA" id="ARBA00022977"/>
    </source>
</evidence>
<comment type="catalytic activity">
    <reaction evidence="7 9 10">
        <text>2-(2-carboxy-4-methylthiazol-5-yl)ethyl phosphate + 4-amino-2-methyl-5-(diphosphooxymethyl)pyrimidine + 2 H(+) = thiamine phosphate + CO2 + diphosphate</text>
        <dbReference type="Rhea" id="RHEA:47848"/>
        <dbReference type="ChEBI" id="CHEBI:15378"/>
        <dbReference type="ChEBI" id="CHEBI:16526"/>
        <dbReference type="ChEBI" id="CHEBI:33019"/>
        <dbReference type="ChEBI" id="CHEBI:37575"/>
        <dbReference type="ChEBI" id="CHEBI:57841"/>
        <dbReference type="ChEBI" id="CHEBI:62890"/>
        <dbReference type="EC" id="2.5.1.3"/>
    </reaction>
</comment>
<dbReference type="InterPro" id="IPR013785">
    <property type="entry name" value="Aldolase_TIM"/>
</dbReference>
<keyword evidence="2 9" id="KW-0808">Transferase</keyword>
<dbReference type="CDD" id="cd00564">
    <property type="entry name" value="TMP_TenI"/>
    <property type="match status" value="1"/>
</dbReference>
<evidence type="ECO:0000256" key="8">
    <source>
        <dbReference type="ARBA" id="ARBA00047883"/>
    </source>
</evidence>
<dbReference type="NCBIfam" id="TIGR00693">
    <property type="entry name" value="thiE"/>
    <property type="match status" value="1"/>
</dbReference>
<reference evidence="13 14" key="1">
    <citation type="submission" date="2019-04" db="EMBL/GenBank/DDBJ databases">
        <title>Crenobacter sp. nov.</title>
        <authorList>
            <person name="Shi S."/>
        </authorList>
    </citation>
    <scope>NUCLEOTIDE SEQUENCE [LARGE SCALE GENOMIC DNA]</scope>
    <source>
        <strain evidence="13 14">GY 70310</strain>
    </source>
</reference>
<feature type="binding site" evidence="9">
    <location>
        <position position="72"/>
    </location>
    <ligand>
        <name>Mg(2+)</name>
        <dbReference type="ChEBI" id="CHEBI:18420"/>
    </ligand>
</feature>
<dbReference type="InterPro" id="IPR034291">
    <property type="entry name" value="TMP_synthase"/>
</dbReference>
<dbReference type="RefSeq" id="WP_136551714.1">
    <property type="nucleotide sequence ID" value="NZ_STGJ01000003.1"/>
</dbReference>
<comment type="catalytic activity">
    <reaction evidence="6 9 10">
        <text>4-methyl-5-(2-phosphooxyethyl)-thiazole + 4-amino-2-methyl-5-(diphosphooxymethyl)pyrimidine + H(+) = thiamine phosphate + diphosphate</text>
        <dbReference type="Rhea" id="RHEA:22328"/>
        <dbReference type="ChEBI" id="CHEBI:15378"/>
        <dbReference type="ChEBI" id="CHEBI:33019"/>
        <dbReference type="ChEBI" id="CHEBI:37575"/>
        <dbReference type="ChEBI" id="CHEBI:57841"/>
        <dbReference type="ChEBI" id="CHEBI:58296"/>
        <dbReference type="EC" id="2.5.1.3"/>
    </reaction>
</comment>
<dbReference type="Pfam" id="PF02581">
    <property type="entry name" value="TMP-TENI"/>
    <property type="match status" value="1"/>
</dbReference>
<dbReference type="GO" id="GO:0009228">
    <property type="term" value="P:thiamine biosynthetic process"/>
    <property type="evidence" value="ECO:0007669"/>
    <property type="project" value="UniProtKB-KW"/>
</dbReference>
<proteinExistence type="inferred from homology"/>
<comment type="similarity">
    <text evidence="9 10">Belongs to the thiamine-phosphate synthase family.</text>
</comment>
<evidence type="ECO:0000256" key="6">
    <source>
        <dbReference type="ARBA" id="ARBA00047334"/>
    </source>
</evidence>
<feature type="binding site" evidence="9">
    <location>
        <position position="139"/>
    </location>
    <ligand>
        <name>4-amino-2-methyl-5-(diphosphooxymethyl)pyrimidine</name>
        <dbReference type="ChEBI" id="CHEBI:57841"/>
    </ligand>
</feature>
<gene>
    <name evidence="9 13" type="primary">thiE</name>
    <name evidence="13" type="ORF">E5K04_04515</name>
</gene>
<sequence length="211" mass="21111">MRSPDYRVYLVLDPGQCGGLAGMLRVSEAAIAGGAGLVQLRAPDWKKRDWLAAARALKTLCHARGARLIVNDHVDVALAIGADGVHVGQADLPAGVARALLGPDAIVGLSVSSAAELAEADLAAVDYLGVGPVFATASKPDAAPPLDLPALGALVSAARRPCVAIGGIDLNNAAAVAATGVAGVAVIGALCRAPDPTAAARALLKHFGDNR</sequence>
<evidence type="ECO:0000256" key="11">
    <source>
        <dbReference type="RuleBase" id="RU004253"/>
    </source>
</evidence>
<feature type="binding site" evidence="9">
    <location>
        <position position="71"/>
    </location>
    <ligand>
        <name>4-amino-2-methyl-5-(diphosphooxymethyl)pyrimidine</name>
        <dbReference type="ChEBI" id="CHEBI:57841"/>
    </ligand>
</feature>
<feature type="domain" description="Thiamine phosphate synthase/TenI" evidence="12">
    <location>
        <begin position="8"/>
        <end position="190"/>
    </location>
</feature>
<keyword evidence="4 9" id="KW-0460">Magnesium</keyword>
<comment type="function">
    <text evidence="9">Condenses 4-methyl-5-(beta-hydroxyethyl)thiazole monophosphate (THZ-P) and 2-methyl-4-amino-5-hydroxymethyl pyrimidine pyrophosphate (HMP-PP) to form thiamine monophosphate (TMP).</text>
</comment>
<evidence type="ECO:0000313" key="14">
    <source>
        <dbReference type="Proteomes" id="UP000308891"/>
    </source>
</evidence>
<dbReference type="Gene3D" id="3.20.20.70">
    <property type="entry name" value="Aldolase class I"/>
    <property type="match status" value="1"/>
</dbReference>
<dbReference type="InterPro" id="IPR022998">
    <property type="entry name" value="ThiamineP_synth_TenI"/>
</dbReference>
<evidence type="ECO:0000259" key="12">
    <source>
        <dbReference type="Pfam" id="PF02581"/>
    </source>
</evidence>
<evidence type="ECO:0000256" key="10">
    <source>
        <dbReference type="RuleBase" id="RU003826"/>
    </source>
</evidence>
<dbReference type="PANTHER" id="PTHR20857">
    <property type="entry name" value="THIAMINE-PHOSPHATE PYROPHOSPHORYLASE"/>
    <property type="match status" value="1"/>
</dbReference>
<feature type="binding site" evidence="9">
    <location>
        <begin position="136"/>
        <end position="138"/>
    </location>
    <ligand>
        <name>2-[(2R,5Z)-2-carboxy-4-methylthiazol-5(2H)-ylidene]ethyl phosphate</name>
        <dbReference type="ChEBI" id="CHEBI:62899"/>
    </ligand>
</feature>
<dbReference type="Proteomes" id="UP000308891">
    <property type="component" value="Unassembled WGS sequence"/>
</dbReference>
<dbReference type="GO" id="GO:0004789">
    <property type="term" value="F:thiamine-phosphate diphosphorylase activity"/>
    <property type="evidence" value="ECO:0007669"/>
    <property type="project" value="UniProtKB-UniRule"/>
</dbReference>
<dbReference type="UniPathway" id="UPA00060">
    <property type="reaction ID" value="UER00141"/>
</dbReference>
<name>A0A4T0V281_9NEIS</name>